<keyword evidence="3" id="KW-1185">Reference proteome</keyword>
<evidence type="ECO:0000256" key="1">
    <source>
        <dbReference type="PIRSR" id="PIRSR600760-2"/>
    </source>
</evidence>
<sequence length="257" mass="28793">MNENQLLQDLNLFVTEAVQIITTNHHDMTVANKTSKRDLVTNVDKLVERRINSLIEERYPSAKIVSEEYNAHSLESMAGLVFFVDPIDGTMNFVQQYDHFAVMVGVYRDGDPFAGIIHDVTNSVSYYGSKNTGIFKNGVEMPPVPDRDISEGLVSVSSYFVLEDRFAVQSLIKRSLGLRILGSAGIEFTEIFDQKQIAYISHLQPWDLAAGRFIAEKLGLRVTTIDGEPPSMLKSENVIISTKQLHETAMEVLHGKL</sequence>
<feature type="binding site" evidence="1">
    <location>
        <position position="207"/>
    </location>
    <ligand>
        <name>Mg(2+)</name>
        <dbReference type="ChEBI" id="CHEBI:18420"/>
        <label>1</label>
        <note>catalytic</note>
    </ligand>
</feature>
<protein>
    <submittedName>
        <fullName evidence="2">Myo-inositol-1(Or 4)-monophosphatase</fullName>
    </submittedName>
</protein>
<evidence type="ECO:0000313" key="2">
    <source>
        <dbReference type="EMBL" id="KRK38605.1"/>
    </source>
</evidence>
<feature type="binding site" evidence="1">
    <location>
        <position position="87"/>
    </location>
    <ligand>
        <name>Mg(2+)</name>
        <dbReference type="ChEBI" id="CHEBI:18420"/>
        <label>1</label>
        <note>catalytic</note>
    </ligand>
</feature>
<feature type="binding site" evidence="1">
    <location>
        <position position="88"/>
    </location>
    <ligand>
        <name>Mg(2+)</name>
        <dbReference type="ChEBI" id="CHEBI:18420"/>
        <label>1</label>
        <note>catalytic</note>
    </ligand>
</feature>
<dbReference type="Proteomes" id="UP000050909">
    <property type="component" value="Unassembled WGS sequence"/>
</dbReference>
<dbReference type="GO" id="GO:0046872">
    <property type="term" value="F:metal ion binding"/>
    <property type="evidence" value="ECO:0007669"/>
    <property type="project" value="UniProtKB-KW"/>
</dbReference>
<dbReference type="AlphaFoldDB" id="A0A0R1GW66"/>
<dbReference type="InterPro" id="IPR000760">
    <property type="entry name" value="Inositol_monophosphatase-like"/>
</dbReference>
<organism evidence="2 3">
    <name type="scientific">Amylolactobacillus amylotrophicus DSM 20534</name>
    <dbReference type="NCBI Taxonomy" id="1423722"/>
    <lineage>
        <taxon>Bacteria</taxon>
        <taxon>Bacillati</taxon>
        <taxon>Bacillota</taxon>
        <taxon>Bacilli</taxon>
        <taxon>Lactobacillales</taxon>
        <taxon>Lactobacillaceae</taxon>
        <taxon>Amylolactobacillus</taxon>
    </lineage>
</organism>
<keyword evidence="1" id="KW-0460">Magnesium</keyword>
<gene>
    <name evidence="2" type="ORF">FC62_GL000292</name>
</gene>
<reference evidence="2 3" key="1">
    <citation type="journal article" date="2015" name="Genome Announc.">
        <title>Expanding the biotechnology potential of lactobacilli through comparative genomics of 213 strains and associated genera.</title>
        <authorList>
            <person name="Sun Z."/>
            <person name="Harris H.M."/>
            <person name="McCann A."/>
            <person name="Guo C."/>
            <person name="Argimon S."/>
            <person name="Zhang W."/>
            <person name="Yang X."/>
            <person name="Jeffery I.B."/>
            <person name="Cooney J.C."/>
            <person name="Kagawa T.F."/>
            <person name="Liu W."/>
            <person name="Song Y."/>
            <person name="Salvetti E."/>
            <person name="Wrobel A."/>
            <person name="Rasinkangas P."/>
            <person name="Parkhill J."/>
            <person name="Rea M.C."/>
            <person name="O'Sullivan O."/>
            <person name="Ritari J."/>
            <person name="Douillard F.P."/>
            <person name="Paul Ross R."/>
            <person name="Yang R."/>
            <person name="Briner A.E."/>
            <person name="Felis G.E."/>
            <person name="de Vos W.M."/>
            <person name="Barrangou R."/>
            <person name="Klaenhammer T.R."/>
            <person name="Caufield P.W."/>
            <person name="Cui Y."/>
            <person name="Zhang H."/>
            <person name="O'Toole P.W."/>
        </authorList>
    </citation>
    <scope>NUCLEOTIDE SEQUENCE [LARGE SCALE GENOMIC DNA]</scope>
    <source>
        <strain evidence="2 3">DSM 20534</strain>
    </source>
</reference>
<dbReference type="GO" id="GO:0008934">
    <property type="term" value="F:inositol monophosphate 1-phosphatase activity"/>
    <property type="evidence" value="ECO:0007669"/>
    <property type="project" value="TreeGrafter"/>
</dbReference>
<dbReference type="Pfam" id="PF00459">
    <property type="entry name" value="Inositol_P"/>
    <property type="match status" value="1"/>
</dbReference>
<accession>A0A0R1GW66</accession>
<dbReference type="RefSeq" id="WP_056946082.1">
    <property type="nucleotide sequence ID" value="NZ_AZCV01000001.1"/>
</dbReference>
<keyword evidence="1" id="KW-0479">Metal-binding</keyword>
<dbReference type="SUPFAM" id="SSF56655">
    <property type="entry name" value="Carbohydrate phosphatase"/>
    <property type="match status" value="1"/>
</dbReference>
<comment type="caution">
    <text evidence="2">The sequence shown here is derived from an EMBL/GenBank/DDBJ whole genome shotgun (WGS) entry which is preliminary data.</text>
</comment>
<dbReference type="EMBL" id="AZCV01000001">
    <property type="protein sequence ID" value="KRK38605.1"/>
    <property type="molecule type" value="Genomic_DNA"/>
</dbReference>
<dbReference type="Gene3D" id="3.30.540.10">
    <property type="entry name" value="Fructose-1,6-Bisphosphatase, subunit A, domain 1"/>
    <property type="match status" value="1"/>
</dbReference>
<dbReference type="PANTHER" id="PTHR20854">
    <property type="entry name" value="INOSITOL MONOPHOSPHATASE"/>
    <property type="match status" value="1"/>
</dbReference>
<evidence type="ECO:0000313" key="3">
    <source>
        <dbReference type="Proteomes" id="UP000050909"/>
    </source>
</evidence>
<proteinExistence type="predicted"/>
<feature type="binding site" evidence="1">
    <location>
        <position position="67"/>
    </location>
    <ligand>
        <name>Mg(2+)</name>
        <dbReference type="ChEBI" id="CHEBI:18420"/>
        <label>1</label>
        <note>catalytic</note>
    </ligand>
</feature>
<dbReference type="CDD" id="cd01637">
    <property type="entry name" value="IMPase_like"/>
    <property type="match status" value="1"/>
</dbReference>
<feature type="binding site" evidence="1">
    <location>
        <position position="85"/>
    </location>
    <ligand>
        <name>Mg(2+)</name>
        <dbReference type="ChEBI" id="CHEBI:18420"/>
        <label>1</label>
        <note>catalytic</note>
    </ligand>
</feature>
<dbReference type="PRINTS" id="PR00377">
    <property type="entry name" value="IMPHPHTASES"/>
</dbReference>
<name>A0A0R1GW66_9LACO</name>
<comment type="cofactor">
    <cofactor evidence="1">
        <name>Mg(2+)</name>
        <dbReference type="ChEBI" id="CHEBI:18420"/>
    </cofactor>
</comment>
<dbReference type="PANTHER" id="PTHR20854:SF4">
    <property type="entry name" value="INOSITOL-1-MONOPHOSPHATASE-RELATED"/>
    <property type="match status" value="1"/>
</dbReference>
<dbReference type="PATRIC" id="fig|1423722.3.peg.296"/>
<dbReference type="Gene3D" id="3.40.190.80">
    <property type="match status" value="1"/>
</dbReference>
<dbReference type="GO" id="GO:0007165">
    <property type="term" value="P:signal transduction"/>
    <property type="evidence" value="ECO:0007669"/>
    <property type="project" value="TreeGrafter"/>
</dbReference>
<dbReference type="GO" id="GO:0006020">
    <property type="term" value="P:inositol metabolic process"/>
    <property type="evidence" value="ECO:0007669"/>
    <property type="project" value="TreeGrafter"/>
</dbReference>